<gene>
    <name evidence="9" type="ORF">GCM10012275_30030</name>
</gene>
<keyword evidence="10" id="KW-1185">Reference proteome</keyword>
<dbReference type="InterPro" id="IPR051125">
    <property type="entry name" value="ABC-4/HrtB_transporter"/>
</dbReference>
<dbReference type="GO" id="GO:0005886">
    <property type="term" value="C:plasma membrane"/>
    <property type="evidence" value="ECO:0007669"/>
    <property type="project" value="UniProtKB-SubCell"/>
</dbReference>
<dbReference type="Proteomes" id="UP000637578">
    <property type="component" value="Unassembled WGS sequence"/>
</dbReference>
<feature type="domain" description="ABC3 transporter permease C-terminal" evidence="8">
    <location>
        <begin position="240"/>
        <end position="345"/>
    </location>
</feature>
<comment type="caution">
    <text evidence="9">The sequence shown here is derived from an EMBL/GenBank/DDBJ whole genome shotgun (WGS) entry which is preliminary data.</text>
</comment>
<evidence type="ECO:0000259" key="8">
    <source>
        <dbReference type="Pfam" id="PF02687"/>
    </source>
</evidence>
<dbReference type="AlphaFoldDB" id="A0A8J3CF85"/>
<evidence type="ECO:0000313" key="9">
    <source>
        <dbReference type="EMBL" id="GGM56915.1"/>
    </source>
</evidence>
<evidence type="ECO:0000256" key="6">
    <source>
        <dbReference type="ARBA" id="ARBA00023136"/>
    </source>
</evidence>
<feature type="transmembrane region" description="Helical" evidence="7">
    <location>
        <begin position="320"/>
        <end position="339"/>
    </location>
</feature>
<protein>
    <submittedName>
        <fullName evidence="9">ABC transporter substrate-binding protein</fullName>
    </submittedName>
</protein>
<evidence type="ECO:0000256" key="7">
    <source>
        <dbReference type="SAM" id="Phobius"/>
    </source>
</evidence>
<dbReference type="Pfam" id="PF02687">
    <property type="entry name" value="FtsX"/>
    <property type="match status" value="1"/>
</dbReference>
<dbReference type="PANTHER" id="PTHR43738:SF1">
    <property type="entry name" value="HEMIN TRANSPORT SYSTEM PERMEASE PROTEIN HRTB-RELATED"/>
    <property type="match status" value="1"/>
</dbReference>
<name>A0A8J3CF85_9PSEU</name>
<organism evidence="9 10">
    <name type="scientific">Longimycelium tulufanense</name>
    <dbReference type="NCBI Taxonomy" id="907463"/>
    <lineage>
        <taxon>Bacteria</taxon>
        <taxon>Bacillati</taxon>
        <taxon>Actinomycetota</taxon>
        <taxon>Actinomycetes</taxon>
        <taxon>Pseudonocardiales</taxon>
        <taxon>Pseudonocardiaceae</taxon>
        <taxon>Longimycelium</taxon>
    </lineage>
</organism>
<proteinExistence type="predicted"/>
<dbReference type="EMBL" id="BMMK01000012">
    <property type="protein sequence ID" value="GGM56915.1"/>
    <property type="molecule type" value="Genomic_DNA"/>
</dbReference>
<sequence>MFVALRDLRFARGRFALMGSVVALITLLVTLLSGLTAGLAEQNVSAVTGLPATHLAFAAPPDGEKLSFADSRVRPEDWRRWAEVPGVEWAHPLGISPTRLAVADRTAGATALGVPRGSPLAPAGLAPGQVVVSAPLAAEEGITVGDEVTLGAGSIFRVAAVGGDAYYSHTPGIWLTLDDWNRLDPRAAGGATVVALDAPGADIAAADARIGTHTVALDDSLTAIGSYAAENASLQAMRGFLFVISALVIGAFFTVWTIQRKPEIAVLKALGASTGYVLRDALAQAVVVLVAGAGLGGLVGAALGALAGRAVPFVLDPATTVLPVLVMILLGAGGAALAVRRVTAVDPLIALGAAR</sequence>
<accession>A0A8J3CF85</accession>
<evidence type="ECO:0000256" key="2">
    <source>
        <dbReference type="ARBA" id="ARBA00022448"/>
    </source>
</evidence>
<evidence type="ECO:0000313" key="10">
    <source>
        <dbReference type="Proteomes" id="UP000637578"/>
    </source>
</evidence>
<dbReference type="InterPro" id="IPR003838">
    <property type="entry name" value="ABC3_permease_C"/>
</dbReference>
<reference evidence="9" key="2">
    <citation type="submission" date="2020-09" db="EMBL/GenBank/DDBJ databases">
        <authorList>
            <person name="Sun Q."/>
            <person name="Zhou Y."/>
        </authorList>
    </citation>
    <scope>NUCLEOTIDE SEQUENCE</scope>
    <source>
        <strain evidence="9">CGMCC 4.5737</strain>
    </source>
</reference>
<keyword evidence="6 7" id="KW-0472">Membrane</keyword>
<feature type="transmembrane region" description="Helical" evidence="7">
    <location>
        <begin position="239"/>
        <end position="258"/>
    </location>
</feature>
<keyword evidence="4 7" id="KW-0812">Transmembrane</keyword>
<reference evidence="9" key="1">
    <citation type="journal article" date="2014" name="Int. J. Syst. Evol. Microbiol.">
        <title>Complete genome sequence of Corynebacterium casei LMG S-19264T (=DSM 44701T), isolated from a smear-ripened cheese.</title>
        <authorList>
            <consortium name="US DOE Joint Genome Institute (JGI-PGF)"/>
            <person name="Walter F."/>
            <person name="Albersmeier A."/>
            <person name="Kalinowski J."/>
            <person name="Ruckert C."/>
        </authorList>
    </citation>
    <scope>NUCLEOTIDE SEQUENCE</scope>
    <source>
        <strain evidence="9">CGMCC 4.5737</strain>
    </source>
</reference>
<keyword evidence="5 7" id="KW-1133">Transmembrane helix</keyword>
<evidence type="ECO:0000256" key="1">
    <source>
        <dbReference type="ARBA" id="ARBA00004651"/>
    </source>
</evidence>
<evidence type="ECO:0000256" key="3">
    <source>
        <dbReference type="ARBA" id="ARBA00022475"/>
    </source>
</evidence>
<feature type="transmembrane region" description="Helical" evidence="7">
    <location>
        <begin position="286"/>
        <end position="308"/>
    </location>
</feature>
<keyword evidence="2" id="KW-0813">Transport</keyword>
<dbReference type="PANTHER" id="PTHR43738">
    <property type="entry name" value="ABC TRANSPORTER, MEMBRANE PROTEIN"/>
    <property type="match status" value="1"/>
</dbReference>
<dbReference type="RefSeq" id="WP_189058080.1">
    <property type="nucleotide sequence ID" value="NZ_BMMK01000012.1"/>
</dbReference>
<comment type="subcellular location">
    <subcellularLocation>
        <location evidence="1">Cell membrane</location>
        <topology evidence="1">Multi-pass membrane protein</topology>
    </subcellularLocation>
</comment>
<evidence type="ECO:0000256" key="5">
    <source>
        <dbReference type="ARBA" id="ARBA00022989"/>
    </source>
</evidence>
<keyword evidence="3" id="KW-1003">Cell membrane</keyword>
<evidence type="ECO:0000256" key="4">
    <source>
        <dbReference type="ARBA" id="ARBA00022692"/>
    </source>
</evidence>